<dbReference type="KEGG" id="lak:106164178"/>
<evidence type="ECO:0000256" key="1">
    <source>
        <dbReference type="ARBA" id="ARBA00022737"/>
    </source>
</evidence>
<evidence type="ECO:0000313" key="4">
    <source>
        <dbReference type="Proteomes" id="UP000085678"/>
    </source>
</evidence>
<protein>
    <submittedName>
        <fullName evidence="5">Ankyrin repeat, SAM and basic leucine zipper domain-containing protein 1</fullName>
    </submittedName>
</protein>
<dbReference type="InParanoid" id="A0A1S3IHT8"/>
<evidence type="ECO:0000256" key="3">
    <source>
        <dbReference type="PROSITE-ProRule" id="PRU00023"/>
    </source>
</evidence>
<dbReference type="AlphaFoldDB" id="A0A1S3IHT8"/>
<keyword evidence="4" id="KW-1185">Reference proteome</keyword>
<dbReference type="PANTHER" id="PTHR24171">
    <property type="entry name" value="ANKYRIN REPEAT DOMAIN-CONTAINING PROTEIN 39-RELATED"/>
    <property type="match status" value="1"/>
</dbReference>
<evidence type="ECO:0000256" key="2">
    <source>
        <dbReference type="ARBA" id="ARBA00023043"/>
    </source>
</evidence>
<dbReference type="RefSeq" id="XP_013397441.1">
    <property type="nucleotide sequence ID" value="XM_013541987.1"/>
</dbReference>
<dbReference type="Pfam" id="PF12796">
    <property type="entry name" value="Ank_2"/>
    <property type="match status" value="1"/>
</dbReference>
<dbReference type="SUPFAM" id="SSF48403">
    <property type="entry name" value="Ankyrin repeat"/>
    <property type="match status" value="1"/>
</dbReference>
<dbReference type="OrthoDB" id="4567at2759"/>
<dbReference type="STRING" id="7574.A0A1S3IHT8"/>
<evidence type="ECO:0000313" key="5">
    <source>
        <dbReference type="RefSeq" id="XP_013397441.1"/>
    </source>
</evidence>
<feature type="non-terminal residue" evidence="5">
    <location>
        <position position="83"/>
    </location>
</feature>
<dbReference type="Proteomes" id="UP000085678">
    <property type="component" value="Unplaced"/>
</dbReference>
<dbReference type="GeneID" id="106164178"/>
<dbReference type="GO" id="GO:0004842">
    <property type="term" value="F:ubiquitin-protein transferase activity"/>
    <property type="evidence" value="ECO:0007669"/>
    <property type="project" value="TreeGrafter"/>
</dbReference>
<dbReference type="GO" id="GO:0070531">
    <property type="term" value="C:BRCA1-A complex"/>
    <property type="evidence" value="ECO:0007669"/>
    <property type="project" value="TreeGrafter"/>
</dbReference>
<dbReference type="SMART" id="SM00248">
    <property type="entry name" value="ANK"/>
    <property type="match status" value="2"/>
</dbReference>
<keyword evidence="2 3" id="KW-0040">ANK repeat</keyword>
<feature type="repeat" description="ANK" evidence="3">
    <location>
        <begin position="43"/>
        <end position="75"/>
    </location>
</feature>
<dbReference type="GO" id="GO:0031436">
    <property type="term" value="C:BRCA1-BARD1 complex"/>
    <property type="evidence" value="ECO:0007669"/>
    <property type="project" value="TreeGrafter"/>
</dbReference>
<dbReference type="GO" id="GO:0085020">
    <property type="term" value="P:protein K6-linked ubiquitination"/>
    <property type="evidence" value="ECO:0007669"/>
    <property type="project" value="TreeGrafter"/>
</dbReference>
<dbReference type="InterPro" id="IPR036770">
    <property type="entry name" value="Ankyrin_rpt-contain_sf"/>
</dbReference>
<reference evidence="5" key="1">
    <citation type="journal article" date="2015" name="Nat. Commun.">
        <title>The Lingula genome provides insights into brachiopod evolution and the origin of phosphate biomineralization.</title>
        <authorList>
            <person name="Luo Y.J."/>
            <person name="Takeuchi T."/>
            <person name="Koyanagi R."/>
            <person name="Yamada L."/>
            <person name="Kanda M."/>
            <person name="Khalturina M."/>
            <person name="Fujie M."/>
            <person name="Yamasaki S.I."/>
            <person name="Endo K."/>
            <person name="Satoh N."/>
        </authorList>
    </citation>
    <scope>NUCLEOTIDE SEQUENCE</scope>
</reference>
<reference evidence="5" key="2">
    <citation type="submission" date="2025-08" db="UniProtKB">
        <authorList>
            <consortium name="RefSeq"/>
        </authorList>
    </citation>
    <scope>IDENTIFICATION</scope>
</reference>
<dbReference type="PROSITE" id="PS50297">
    <property type="entry name" value="ANK_REP_REGION"/>
    <property type="match status" value="1"/>
</dbReference>
<name>A0A1S3IHT8_LINAN</name>
<gene>
    <name evidence="5" type="primary">LOC106164178</name>
</gene>
<keyword evidence="1" id="KW-0677">Repeat</keyword>
<dbReference type="InterPro" id="IPR002110">
    <property type="entry name" value="Ankyrin_rpt"/>
</dbReference>
<sequence>MRKYPIDEKSAEYFLRQASQIGDADIVKQALDYVQEVNVVDKDGSTPLHWAAREGHENILNLLLHRGADRYLTDQYGRTPLHE</sequence>
<proteinExistence type="predicted"/>
<dbReference type="Gene3D" id="1.25.40.20">
    <property type="entry name" value="Ankyrin repeat-containing domain"/>
    <property type="match status" value="1"/>
</dbReference>
<accession>A0A1S3IHT8</accession>
<organism evidence="4 5">
    <name type="scientific">Lingula anatina</name>
    <name type="common">Brachiopod</name>
    <name type="synonym">Lingula unguis</name>
    <dbReference type="NCBI Taxonomy" id="7574"/>
    <lineage>
        <taxon>Eukaryota</taxon>
        <taxon>Metazoa</taxon>
        <taxon>Spiralia</taxon>
        <taxon>Lophotrochozoa</taxon>
        <taxon>Brachiopoda</taxon>
        <taxon>Linguliformea</taxon>
        <taxon>Lingulata</taxon>
        <taxon>Lingulida</taxon>
        <taxon>Linguloidea</taxon>
        <taxon>Lingulidae</taxon>
        <taxon>Lingula</taxon>
    </lineage>
</organism>
<dbReference type="PANTHER" id="PTHR24171:SF8">
    <property type="entry name" value="BRCA1-ASSOCIATED RING DOMAIN PROTEIN 1"/>
    <property type="match status" value="1"/>
</dbReference>
<dbReference type="PROSITE" id="PS50088">
    <property type="entry name" value="ANK_REPEAT"/>
    <property type="match status" value="1"/>
</dbReference>